<keyword evidence="1 3" id="KW-0808">Transferase</keyword>
<dbReference type="RefSeq" id="WP_247419319.1">
    <property type="nucleotide sequence ID" value="NZ_JALLGW010000002.1"/>
</dbReference>
<evidence type="ECO:0000313" key="4">
    <source>
        <dbReference type="Proteomes" id="UP001596099"/>
    </source>
</evidence>
<comment type="caution">
    <text evidence="3">The sequence shown here is derived from an EMBL/GenBank/DDBJ whole genome shotgun (WGS) entry which is preliminary data.</text>
</comment>
<dbReference type="InterPro" id="IPR016181">
    <property type="entry name" value="Acyl_CoA_acyltransferase"/>
</dbReference>
<evidence type="ECO:0000313" key="3">
    <source>
        <dbReference type="EMBL" id="MFC5970369.1"/>
    </source>
</evidence>
<organism evidence="3 4">
    <name type="scientific">Halomarina salina</name>
    <dbReference type="NCBI Taxonomy" id="1872699"/>
    <lineage>
        <taxon>Archaea</taxon>
        <taxon>Methanobacteriati</taxon>
        <taxon>Methanobacteriota</taxon>
        <taxon>Stenosarchaea group</taxon>
        <taxon>Halobacteria</taxon>
        <taxon>Halobacteriales</taxon>
        <taxon>Natronomonadaceae</taxon>
        <taxon>Halomarina</taxon>
    </lineage>
</organism>
<dbReference type="Pfam" id="PF00583">
    <property type="entry name" value="Acetyltransf_1"/>
    <property type="match status" value="1"/>
</dbReference>
<dbReference type="Proteomes" id="UP001596099">
    <property type="component" value="Unassembled WGS sequence"/>
</dbReference>
<name>A0ABD5RJM0_9EURY</name>
<keyword evidence="4" id="KW-1185">Reference proteome</keyword>
<keyword evidence="3" id="KW-0012">Acyltransferase</keyword>
<gene>
    <name evidence="3" type="ORF">ACFPYI_03415</name>
</gene>
<dbReference type="EC" id="2.3.-.-" evidence="3"/>
<dbReference type="PROSITE" id="PS51186">
    <property type="entry name" value="GNAT"/>
    <property type="match status" value="1"/>
</dbReference>
<reference evidence="3 4" key="1">
    <citation type="journal article" date="2019" name="Int. J. Syst. Evol. Microbiol.">
        <title>The Global Catalogue of Microorganisms (GCM) 10K type strain sequencing project: providing services to taxonomists for standard genome sequencing and annotation.</title>
        <authorList>
            <consortium name="The Broad Institute Genomics Platform"/>
            <consortium name="The Broad Institute Genome Sequencing Center for Infectious Disease"/>
            <person name="Wu L."/>
            <person name="Ma J."/>
        </authorList>
    </citation>
    <scope>NUCLEOTIDE SEQUENCE [LARGE SCALE GENOMIC DNA]</scope>
    <source>
        <strain evidence="3 4">CGMCC 1.12543</strain>
    </source>
</reference>
<proteinExistence type="predicted"/>
<dbReference type="GO" id="GO:0016746">
    <property type="term" value="F:acyltransferase activity"/>
    <property type="evidence" value="ECO:0007669"/>
    <property type="project" value="UniProtKB-KW"/>
</dbReference>
<evidence type="ECO:0000256" key="1">
    <source>
        <dbReference type="ARBA" id="ARBA00022679"/>
    </source>
</evidence>
<dbReference type="InterPro" id="IPR000182">
    <property type="entry name" value="GNAT_dom"/>
</dbReference>
<feature type="domain" description="N-acetyltransferase" evidence="2">
    <location>
        <begin position="4"/>
        <end position="155"/>
    </location>
</feature>
<dbReference type="PANTHER" id="PTHR13947:SF37">
    <property type="entry name" value="LD18367P"/>
    <property type="match status" value="1"/>
</dbReference>
<dbReference type="InterPro" id="IPR050769">
    <property type="entry name" value="NAT_camello-type"/>
</dbReference>
<dbReference type="PANTHER" id="PTHR13947">
    <property type="entry name" value="GNAT FAMILY N-ACETYLTRANSFERASE"/>
    <property type="match status" value="1"/>
</dbReference>
<dbReference type="CDD" id="cd04301">
    <property type="entry name" value="NAT_SF"/>
    <property type="match status" value="1"/>
</dbReference>
<dbReference type="AlphaFoldDB" id="A0ABD5RJM0"/>
<evidence type="ECO:0000259" key="2">
    <source>
        <dbReference type="PROSITE" id="PS51186"/>
    </source>
</evidence>
<sequence>MSHPTVRRYRPTDAAEVWDVHVRDLSGVLPVFSTDWVEDLHDVERVYLPTGDFLVVEADDGIVATGGLLPETDDTVRLVRVRVLPEWRETEVVADLLAELESLARGRGFDSVVLDTNERLAERNRAVESSGYELTDRRPLPEWGVDLLVYRKSLD</sequence>
<dbReference type="EMBL" id="JBHSQH010000001">
    <property type="protein sequence ID" value="MFC5970369.1"/>
    <property type="molecule type" value="Genomic_DNA"/>
</dbReference>
<accession>A0ABD5RJM0</accession>
<protein>
    <submittedName>
        <fullName evidence="3">GNAT family N-acetyltransferase</fullName>
        <ecNumber evidence="3">2.3.-.-</ecNumber>
    </submittedName>
</protein>
<dbReference type="SUPFAM" id="SSF55729">
    <property type="entry name" value="Acyl-CoA N-acyltransferases (Nat)"/>
    <property type="match status" value="1"/>
</dbReference>
<dbReference type="Gene3D" id="3.40.630.30">
    <property type="match status" value="1"/>
</dbReference>